<dbReference type="PANTHER" id="PTHR31286">
    <property type="entry name" value="GLYCINE-RICH CELL WALL STRUCTURAL PROTEIN 1.8-LIKE"/>
    <property type="match status" value="1"/>
</dbReference>
<organism evidence="3 4">
    <name type="scientific">Amborella trichopoda</name>
    <dbReference type="NCBI Taxonomy" id="13333"/>
    <lineage>
        <taxon>Eukaryota</taxon>
        <taxon>Viridiplantae</taxon>
        <taxon>Streptophyta</taxon>
        <taxon>Embryophyta</taxon>
        <taxon>Tracheophyta</taxon>
        <taxon>Spermatophyta</taxon>
        <taxon>Magnoliopsida</taxon>
        <taxon>Amborellales</taxon>
        <taxon>Amborellaceae</taxon>
        <taxon>Amborella</taxon>
    </lineage>
</organism>
<gene>
    <name evidence="3" type="ORF">AMTR_s00063p00124190</name>
</gene>
<reference evidence="4" key="1">
    <citation type="journal article" date="2013" name="Science">
        <title>The Amborella genome and the evolution of flowering plants.</title>
        <authorList>
            <consortium name="Amborella Genome Project"/>
        </authorList>
    </citation>
    <scope>NUCLEOTIDE SEQUENCE [LARGE SCALE GENOMIC DNA]</scope>
</reference>
<evidence type="ECO:0000256" key="1">
    <source>
        <dbReference type="SAM" id="MobiDB-lite"/>
    </source>
</evidence>
<keyword evidence="4" id="KW-1185">Reference proteome</keyword>
<dbReference type="Proteomes" id="UP000017836">
    <property type="component" value="Unassembled WGS sequence"/>
</dbReference>
<protein>
    <recommendedName>
        <fullName evidence="2">DUF4283 domain-containing protein</fullName>
    </recommendedName>
</protein>
<dbReference type="STRING" id="13333.U5D1Y0"/>
<dbReference type="InterPro" id="IPR040256">
    <property type="entry name" value="At4g02000-like"/>
</dbReference>
<dbReference type="InterPro" id="IPR025558">
    <property type="entry name" value="DUF4283"/>
</dbReference>
<evidence type="ECO:0000259" key="2">
    <source>
        <dbReference type="Pfam" id="PF14111"/>
    </source>
</evidence>
<evidence type="ECO:0000313" key="3">
    <source>
        <dbReference type="EMBL" id="ERN16245.1"/>
    </source>
</evidence>
<feature type="compositionally biased region" description="Basic and acidic residues" evidence="1">
    <location>
        <begin position="51"/>
        <end position="61"/>
    </location>
</feature>
<dbReference type="AlphaFoldDB" id="U5D1Y0"/>
<evidence type="ECO:0000313" key="4">
    <source>
        <dbReference type="Proteomes" id="UP000017836"/>
    </source>
</evidence>
<dbReference type="HOGENOM" id="CLU_1055005_0_0_1"/>
<proteinExistence type="predicted"/>
<dbReference type="EMBL" id="KI392467">
    <property type="protein sequence ID" value="ERN16245.1"/>
    <property type="molecule type" value="Genomic_DNA"/>
</dbReference>
<feature type="domain" description="DUF4283" evidence="2">
    <location>
        <begin position="167"/>
        <end position="247"/>
    </location>
</feature>
<dbReference type="PANTHER" id="PTHR31286:SF99">
    <property type="entry name" value="DUF4283 DOMAIN-CONTAINING PROTEIN"/>
    <property type="match status" value="1"/>
</dbReference>
<name>U5D1Y0_AMBTC</name>
<sequence>MDAFWCMMAGNPRVSTYGHRLQASAMVNSRSGRSGERDKAVTVQNLEDRDEPNAKSDGKNQEVIDLDVICDGKNQVMDPKNARDDLNPKFDGKNEKVAYSKAKSDGQNQGIDPKKVRDDLQATEKRSYTQALGKLLNIDGLPNPIHGRKIVRVKIPWRAYEEQLVKQKFALIDRLKLRNLAIENLKKYVRENWKWIDRVALIELRKGFILFRFNSEADLTSIWRRGPYRIEGQLLSFQRWQPDFNVNQNTSHALQWIRFPDLPQ</sequence>
<dbReference type="Gramene" id="ERN16245">
    <property type="protein sequence ID" value="ERN16245"/>
    <property type="gene ID" value="AMTR_s00063p00124190"/>
</dbReference>
<feature type="region of interest" description="Disordered" evidence="1">
    <location>
        <begin position="27"/>
        <end position="61"/>
    </location>
</feature>
<dbReference type="Pfam" id="PF14111">
    <property type="entry name" value="DUF4283"/>
    <property type="match status" value="1"/>
</dbReference>
<accession>U5D1Y0</accession>